<dbReference type="AlphaFoldDB" id="A0A7W5C688"/>
<dbReference type="Gene3D" id="3.40.50.620">
    <property type="entry name" value="HUPs"/>
    <property type="match status" value="1"/>
</dbReference>
<protein>
    <submittedName>
        <fullName evidence="1">Uncharacterized protein</fullName>
    </submittedName>
</protein>
<sequence length="175" mass="20756">MSDMVQKMPFGYEPPVDERKGTIVYYDSFEHTTDRELDLAASIAKERSFRKLVLYPLHEQSMKRMSKEEVKPFYKREDRLHLWKQERGAADVVVERLEIKRKKYTPIDSALRHLAETYPKPLFLLMTGELANLFASYSSFDEWIIKIRLLLTEEPSSLHPKLIANKHRWESIVKK</sequence>
<dbReference type="InterPro" id="IPR014729">
    <property type="entry name" value="Rossmann-like_a/b/a_fold"/>
</dbReference>
<gene>
    <name evidence="1" type="ORF">FHS16_001591</name>
</gene>
<evidence type="ECO:0000313" key="1">
    <source>
        <dbReference type="EMBL" id="MBB3151545.1"/>
    </source>
</evidence>
<comment type="caution">
    <text evidence="1">The sequence shown here is derived from an EMBL/GenBank/DDBJ whole genome shotgun (WGS) entry which is preliminary data.</text>
</comment>
<organism evidence="1 2">
    <name type="scientific">Paenibacillus endophyticus</name>
    <dbReference type="NCBI Taxonomy" id="1294268"/>
    <lineage>
        <taxon>Bacteria</taxon>
        <taxon>Bacillati</taxon>
        <taxon>Bacillota</taxon>
        <taxon>Bacilli</taxon>
        <taxon>Bacillales</taxon>
        <taxon>Paenibacillaceae</taxon>
        <taxon>Paenibacillus</taxon>
    </lineage>
</organism>
<proteinExistence type="predicted"/>
<evidence type="ECO:0000313" key="2">
    <source>
        <dbReference type="Proteomes" id="UP000518605"/>
    </source>
</evidence>
<dbReference type="RefSeq" id="WP_183560641.1">
    <property type="nucleotide sequence ID" value="NZ_CBCSLB010000011.1"/>
</dbReference>
<name>A0A7W5C688_9BACL</name>
<keyword evidence="2" id="KW-1185">Reference proteome</keyword>
<accession>A0A7W5C688</accession>
<dbReference type="EMBL" id="JACHXW010000004">
    <property type="protein sequence ID" value="MBB3151545.1"/>
    <property type="molecule type" value="Genomic_DNA"/>
</dbReference>
<dbReference type="Proteomes" id="UP000518605">
    <property type="component" value="Unassembled WGS sequence"/>
</dbReference>
<reference evidence="1 2" key="1">
    <citation type="submission" date="2020-08" db="EMBL/GenBank/DDBJ databases">
        <title>Genomic Encyclopedia of Type Strains, Phase III (KMG-III): the genomes of soil and plant-associated and newly described type strains.</title>
        <authorList>
            <person name="Whitman W."/>
        </authorList>
    </citation>
    <scope>NUCLEOTIDE SEQUENCE [LARGE SCALE GENOMIC DNA]</scope>
    <source>
        <strain evidence="1 2">CECT 8234</strain>
    </source>
</reference>